<name>A0A6I6H9P2_9PSED</name>
<organism evidence="1 2">
    <name type="scientific">Pseudomonas alkylphenolica</name>
    <dbReference type="NCBI Taxonomy" id="237609"/>
    <lineage>
        <taxon>Bacteria</taxon>
        <taxon>Pseudomonadati</taxon>
        <taxon>Pseudomonadota</taxon>
        <taxon>Gammaproteobacteria</taxon>
        <taxon>Pseudomonadales</taxon>
        <taxon>Pseudomonadaceae</taxon>
        <taxon>Pseudomonas</taxon>
    </lineage>
</organism>
<protein>
    <submittedName>
        <fullName evidence="1">Uncharacterized protein</fullName>
    </submittedName>
</protein>
<dbReference type="Pfam" id="PF05106">
    <property type="entry name" value="Phage_holin_3_1"/>
    <property type="match status" value="1"/>
</dbReference>
<evidence type="ECO:0000313" key="2">
    <source>
        <dbReference type="Proteomes" id="UP000426235"/>
    </source>
</evidence>
<proteinExistence type="predicted"/>
<dbReference type="Proteomes" id="UP000426235">
    <property type="component" value="Chromosome"/>
</dbReference>
<dbReference type="AlphaFoldDB" id="A0A6I6H9P2"/>
<dbReference type="RefSeq" id="WP_157193201.1">
    <property type="nucleotide sequence ID" value="NZ_CP046621.1"/>
</dbReference>
<dbReference type="InterPro" id="IPR006481">
    <property type="entry name" value="Phage_lambda_GpS_holin"/>
</dbReference>
<evidence type="ECO:0000313" key="1">
    <source>
        <dbReference type="EMBL" id="QGW78294.1"/>
    </source>
</evidence>
<keyword evidence="2" id="KW-1185">Reference proteome</keyword>
<reference evidence="1" key="1">
    <citation type="submission" date="2019-12" db="EMBL/GenBank/DDBJ databases">
        <title>Hybrid Genome Assemblies of two High G+C Isolates from Undergraduate Microbiology Courses.</title>
        <authorList>
            <person name="Ne Ville C.J."/>
            <person name="Enright D."/>
            <person name="Hernandez I."/>
            <person name="Dodsworth J."/>
            <person name="Orwin P.M."/>
        </authorList>
    </citation>
    <scope>NUCLEOTIDE SEQUENCE [LARGE SCALE GENOMIC DNA]</scope>
    <source>
        <strain evidence="1">Neo</strain>
    </source>
</reference>
<gene>
    <name evidence="1" type="ORF">GPJ81_16905</name>
</gene>
<dbReference type="EMBL" id="CP046621">
    <property type="protein sequence ID" value="QGW78294.1"/>
    <property type="molecule type" value="Genomic_DNA"/>
</dbReference>
<sequence length="123" mass="12988">MAHMPAKDSGLWAAVFAWLVAHQPQLCTGGTAAVVAMCRVIYGGGGRRKVILEGTLCGRRLGGNRGPDLGFVVAPGGVCMPNVTRLHHAFPAINDLVRLYKAIDAAKAACCTGMPTRRPTMMN</sequence>
<accession>A0A6I6H9P2</accession>